<comment type="caution">
    <text evidence="2">The sequence shown here is derived from an EMBL/GenBank/DDBJ whole genome shotgun (WGS) entry which is preliminary data.</text>
</comment>
<reference evidence="2" key="1">
    <citation type="submission" date="2022-01" db="EMBL/GenBank/DDBJ databases">
        <title>Gillisia lutea sp. nov., isolated from marine plastic residues from the Malvarosa beach (Valencia, Spain).</title>
        <authorList>
            <person name="Vidal-Verdu A."/>
            <person name="Molina-Menor E."/>
            <person name="Satari L."/>
            <person name="Pascual J."/>
            <person name="Pereto J."/>
            <person name="Porcar M."/>
        </authorList>
    </citation>
    <scope>NUCLEOTIDE SEQUENCE</scope>
    <source>
        <strain evidence="2">M10.2A</strain>
    </source>
</reference>
<dbReference type="Pfam" id="PF14134">
    <property type="entry name" value="DUF4301"/>
    <property type="match status" value="1"/>
</dbReference>
<feature type="domain" description="DUF4301" evidence="1">
    <location>
        <begin position="5"/>
        <end position="515"/>
    </location>
</feature>
<gene>
    <name evidence="2" type="ORF">L1I30_02015</name>
</gene>
<dbReference type="InterPro" id="IPR025393">
    <property type="entry name" value="DUF4301"/>
</dbReference>
<proteinExistence type="predicted"/>
<accession>A0ABS9EC13</accession>
<sequence length="517" mass="58143">MKFSKADLTLIGEKGISVENVQDQLNIFKRGNVAVDIQAAATVGNGIKAFSDDQITKLASFYDANKNKLNILKFVPASGAATRMFKALHAFMEEFDPKKESLPVYLNKPENTSLEKFFSHIEKLPFYKQALKYASENYSEFDTATDDIQKYLLVKSILFSPGLDLSNYPKGLVPFHKYQGFTATAFEEHLYEAAQYAEVVGVAKLHFTVSEGHKEKFETEFERIQSRVENATNTKFKITYSYQDPKTDTIAAAEDNTPFRTADGNLFFRPGGHGALIENLNQLDTNLVFIKNIDNVVTSSHSEEVAGYKKMLAGLLLKMEEQCFSFLELLDNNEVSEEEINRVLSFLGDELFVEMEAGFEKLSKTERIEHLKDRLNRPLRVCGMVKNEGEPGGGPFLVKMENGIKSLQIIEGAQIDQKDSRQQDIAQNATHFNPVDLVCGLKNYKGKSFDLHKYVDPATSFIASKTKEGKELKALERPGLWNGAMAKWNTIFVEVPVCTFNPVKTVADLLKDTHQVN</sequence>
<dbReference type="InterPro" id="IPR029044">
    <property type="entry name" value="Nucleotide-diphossugar_trans"/>
</dbReference>
<protein>
    <submittedName>
        <fullName evidence="2">DUF4301 family protein</fullName>
    </submittedName>
</protein>
<dbReference type="RefSeq" id="WP_236132577.1">
    <property type="nucleotide sequence ID" value="NZ_JAKGTH010000006.1"/>
</dbReference>
<name>A0ABS9EC13_9FLAO</name>
<dbReference type="EMBL" id="JAKGTH010000006">
    <property type="protein sequence ID" value="MCF4100431.1"/>
    <property type="molecule type" value="Genomic_DNA"/>
</dbReference>
<dbReference type="Proteomes" id="UP001179363">
    <property type="component" value="Unassembled WGS sequence"/>
</dbReference>
<evidence type="ECO:0000259" key="1">
    <source>
        <dbReference type="Pfam" id="PF14134"/>
    </source>
</evidence>
<dbReference type="SUPFAM" id="SSF53448">
    <property type="entry name" value="Nucleotide-diphospho-sugar transferases"/>
    <property type="match status" value="1"/>
</dbReference>
<organism evidence="2 3">
    <name type="scientific">Gillisia lutea</name>
    <dbReference type="NCBI Taxonomy" id="2909668"/>
    <lineage>
        <taxon>Bacteria</taxon>
        <taxon>Pseudomonadati</taxon>
        <taxon>Bacteroidota</taxon>
        <taxon>Flavobacteriia</taxon>
        <taxon>Flavobacteriales</taxon>
        <taxon>Flavobacteriaceae</taxon>
        <taxon>Gillisia</taxon>
    </lineage>
</organism>
<evidence type="ECO:0000313" key="3">
    <source>
        <dbReference type="Proteomes" id="UP001179363"/>
    </source>
</evidence>
<evidence type="ECO:0000313" key="2">
    <source>
        <dbReference type="EMBL" id="MCF4100431.1"/>
    </source>
</evidence>
<keyword evidence="3" id="KW-1185">Reference proteome</keyword>